<dbReference type="InterPro" id="IPR006439">
    <property type="entry name" value="HAD-SF_hydro_IA"/>
</dbReference>
<dbReference type="PANTHER" id="PTHR12725:SF117">
    <property type="entry name" value="HALOACID DEHALOGENASE-LIKE HYDROLASE"/>
    <property type="match status" value="1"/>
</dbReference>
<accession>A0ABQ3H485</accession>
<evidence type="ECO:0000313" key="2">
    <source>
        <dbReference type="Proteomes" id="UP000604737"/>
    </source>
</evidence>
<dbReference type="SUPFAM" id="SSF56784">
    <property type="entry name" value="HAD-like"/>
    <property type="match status" value="1"/>
</dbReference>
<dbReference type="NCBIfam" id="TIGR01509">
    <property type="entry name" value="HAD-SF-IA-v3"/>
    <property type="match status" value="1"/>
</dbReference>
<comment type="caution">
    <text evidence="1">The sequence shown here is derived from an EMBL/GenBank/DDBJ whole genome shotgun (WGS) entry which is preliminary data.</text>
</comment>
<dbReference type="InterPro" id="IPR010237">
    <property type="entry name" value="Pyr-5-nucltdase"/>
</dbReference>
<dbReference type="RefSeq" id="WP_229797607.1">
    <property type="nucleotide sequence ID" value="NZ_BMYO01000008.1"/>
</dbReference>
<gene>
    <name evidence="1" type="ORF">GCM10007350_29040</name>
</gene>
<dbReference type="InterPro" id="IPR023214">
    <property type="entry name" value="HAD_sf"/>
</dbReference>
<dbReference type="EMBL" id="BMYO01000008">
    <property type="protein sequence ID" value="GHD66592.1"/>
    <property type="molecule type" value="Genomic_DNA"/>
</dbReference>
<dbReference type="SFLD" id="SFLDS00003">
    <property type="entry name" value="Haloacid_Dehalogenase"/>
    <property type="match status" value="1"/>
</dbReference>
<dbReference type="InterPro" id="IPR036412">
    <property type="entry name" value="HAD-like_sf"/>
</dbReference>
<dbReference type="Gene3D" id="3.40.50.1000">
    <property type="entry name" value="HAD superfamily/HAD-like"/>
    <property type="match status" value="1"/>
</dbReference>
<dbReference type="SFLD" id="SFLDG01132">
    <property type="entry name" value="C1.5.3:_5'-Nucleotidase_Like"/>
    <property type="match status" value="1"/>
</dbReference>
<keyword evidence="2" id="KW-1185">Reference proteome</keyword>
<evidence type="ECO:0000313" key="1">
    <source>
        <dbReference type="EMBL" id="GHD66592.1"/>
    </source>
</evidence>
<organism evidence="1 2">
    <name type="scientific">Jeongeupia chitinilytica</name>
    <dbReference type="NCBI Taxonomy" id="1041641"/>
    <lineage>
        <taxon>Bacteria</taxon>
        <taxon>Pseudomonadati</taxon>
        <taxon>Pseudomonadota</taxon>
        <taxon>Betaproteobacteria</taxon>
        <taxon>Neisseriales</taxon>
        <taxon>Chitinibacteraceae</taxon>
        <taxon>Jeongeupia</taxon>
    </lineage>
</organism>
<dbReference type="SFLD" id="SFLDG01129">
    <property type="entry name" value="C1.5:_HAD__Beta-PGM__Phosphata"/>
    <property type="match status" value="1"/>
</dbReference>
<dbReference type="Proteomes" id="UP000604737">
    <property type="component" value="Unassembled WGS sequence"/>
</dbReference>
<proteinExistence type="predicted"/>
<dbReference type="PANTHER" id="PTHR12725">
    <property type="entry name" value="HALOACID DEHALOGENASE-LIKE HYDROLASE"/>
    <property type="match status" value="1"/>
</dbReference>
<dbReference type="Gene3D" id="1.10.150.450">
    <property type="match status" value="1"/>
</dbReference>
<reference evidence="2" key="1">
    <citation type="journal article" date="2019" name="Int. J. Syst. Evol. Microbiol.">
        <title>The Global Catalogue of Microorganisms (GCM) 10K type strain sequencing project: providing services to taxonomists for standard genome sequencing and annotation.</title>
        <authorList>
            <consortium name="The Broad Institute Genomics Platform"/>
            <consortium name="The Broad Institute Genome Sequencing Center for Infectious Disease"/>
            <person name="Wu L."/>
            <person name="Ma J."/>
        </authorList>
    </citation>
    <scope>NUCLEOTIDE SEQUENCE [LARGE SCALE GENOMIC DNA]</scope>
    <source>
        <strain evidence="2">KCTC 23701</strain>
    </source>
</reference>
<dbReference type="NCBIfam" id="TIGR01993">
    <property type="entry name" value="Pyr-5-nucltdase"/>
    <property type="match status" value="1"/>
</dbReference>
<dbReference type="Pfam" id="PF00702">
    <property type="entry name" value="Hydrolase"/>
    <property type="match status" value="1"/>
</dbReference>
<protein>
    <submittedName>
        <fullName evidence="1">Pyrimidine 5'-nucleotidase</fullName>
    </submittedName>
</protein>
<sequence>MPLPRKPIWLFDLDNTLHDANRHAFPTIDAAMTGFIADALQLSENDASALRLAYWHRYGATLLGLIRHHPHVDPQRFLAHSHPLDVLTGRVHPVPGLKRTLARLPGRKYLFTNGPHDYAEAMLAALGIDRCFDGLFAIESAGYSPKPQLRGYRALLRQWRLDPRRCILVEDTAANLRPARQLGMATVLIRKGTPRSSWADWQIPHLAALADRWSRQR</sequence>
<name>A0ABQ3H485_9NEIS</name>